<dbReference type="PROSITE" id="PS51375">
    <property type="entry name" value="PPR"/>
    <property type="match status" value="1"/>
</dbReference>
<keyword evidence="1" id="KW-0677">Repeat</keyword>
<proteinExistence type="predicted"/>
<dbReference type="NCBIfam" id="TIGR00756">
    <property type="entry name" value="PPR"/>
    <property type="match status" value="1"/>
</dbReference>
<gene>
    <name evidence="4" type="ORF">SORBI_3003G236150</name>
</gene>
<dbReference type="Proteomes" id="UP000000768">
    <property type="component" value="Chromosome 3"/>
</dbReference>
<dbReference type="OMA" id="GKMRCED"/>
<dbReference type="InterPro" id="IPR046960">
    <property type="entry name" value="PPR_At4g14850-like_plant"/>
</dbReference>
<dbReference type="PANTHER" id="PTHR47926:SF452">
    <property type="entry name" value="PENTATRICOPEPTIDE REPEAT-CONTAINING PROTEIN"/>
    <property type="match status" value="1"/>
</dbReference>
<reference evidence="4 5" key="1">
    <citation type="journal article" date="2009" name="Nature">
        <title>The Sorghum bicolor genome and the diversification of grasses.</title>
        <authorList>
            <person name="Paterson A.H."/>
            <person name="Bowers J.E."/>
            <person name="Bruggmann R."/>
            <person name="Dubchak I."/>
            <person name="Grimwood J."/>
            <person name="Gundlach H."/>
            <person name="Haberer G."/>
            <person name="Hellsten U."/>
            <person name="Mitros T."/>
            <person name="Poliakov A."/>
            <person name="Schmutz J."/>
            <person name="Spannagl M."/>
            <person name="Tang H."/>
            <person name="Wang X."/>
            <person name="Wicker T."/>
            <person name="Bharti A.K."/>
            <person name="Chapman J."/>
            <person name="Feltus F.A."/>
            <person name="Gowik U."/>
            <person name="Grigoriev I.V."/>
            <person name="Lyons E."/>
            <person name="Maher C.A."/>
            <person name="Martis M."/>
            <person name="Narechania A."/>
            <person name="Otillar R.P."/>
            <person name="Penning B.W."/>
            <person name="Salamov A.A."/>
            <person name="Wang Y."/>
            <person name="Zhang L."/>
            <person name="Carpita N.C."/>
            <person name="Freeling M."/>
            <person name="Gingle A.R."/>
            <person name="Hash C.T."/>
            <person name="Keller B."/>
            <person name="Klein P."/>
            <person name="Kresovich S."/>
            <person name="McCann M.C."/>
            <person name="Ming R."/>
            <person name="Peterson D.G."/>
            <person name="Mehboob-ur-Rahman"/>
            <person name="Ware D."/>
            <person name="Westhoff P."/>
            <person name="Mayer K.F."/>
            <person name="Messing J."/>
            <person name="Rokhsar D.S."/>
        </authorList>
    </citation>
    <scope>NUCLEOTIDE SEQUENCE [LARGE SCALE GENOMIC DNA]</scope>
    <source>
        <strain evidence="5">cv. BTx623</strain>
    </source>
</reference>
<sequence length="455" mass="50213">MMPQVLLISRLRLAPLLYDGHHLRRSLSDAAAKLSDELPPGAPPPTSDSRLFGAGLSWSVDERSLTDAFCSFGTVTEVRGQMVHGLGVRQNAVEDVTRKPPHRTQARSLFDEVPVRDVVTCSAAIYRHARSGLFHESAGLFVSMMRAVHNVLFEEAVLAFKRLCCCFGSDPNNVVTVINVAQAYAGCGDPGMCKSVHAYAVKIGFDLDVSVTNSILGMYLSFWDIEIGREIFRKIIFRNVVTWTMMMGFLLEKGLVSWTAMVSVYIGSERALKGMHLFGKMRCEDIFVIDSVTLVSLSTGCYETAKFDLCVQLHGYSYKSVYDKCGYASLAHKIFDDMISRDVVSWNTLILSYGINGHGEQAVALFNDMEESSEEQDSVIYLNTMLACSHSGQVDDGLIIFKKMNNEELVNLCKEHIGCLVDMLAKAGRLGEAAEVASLTSNEGANHWNGRRSPA</sequence>
<dbReference type="InParanoid" id="A0A1W0VYP2"/>
<keyword evidence="2" id="KW-0809">Transit peptide</keyword>
<dbReference type="AlphaFoldDB" id="A0A1W0VYP2"/>
<reference evidence="5" key="2">
    <citation type="journal article" date="2018" name="Plant J.">
        <title>The Sorghum bicolor reference genome: improved assembly, gene annotations, a transcriptome atlas, and signatures of genome organization.</title>
        <authorList>
            <person name="McCormick R.F."/>
            <person name="Truong S.K."/>
            <person name="Sreedasyam A."/>
            <person name="Jenkins J."/>
            <person name="Shu S."/>
            <person name="Sims D."/>
            <person name="Kennedy M."/>
            <person name="Amirebrahimi M."/>
            <person name="Weers B.D."/>
            <person name="McKinley B."/>
            <person name="Mattison A."/>
            <person name="Morishige D.T."/>
            <person name="Grimwood J."/>
            <person name="Schmutz J."/>
            <person name="Mullet J.E."/>
        </authorList>
    </citation>
    <scope>NUCLEOTIDE SEQUENCE [LARGE SCALE GENOMIC DNA]</scope>
    <source>
        <strain evidence="5">cv. BTx623</strain>
    </source>
</reference>
<evidence type="ECO:0000256" key="3">
    <source>
        <dbReference type="PROSITE-ProRule" id="PRU00708"/>
    </source>
</evidence>
<dbReference type="Pfam" id="PF13041">
    <property type="entry name" value="PPR_2"/>
    <property type="match status" value="1"/>
</dbReference>
<name>A0A1W0VYP2_SORBI</name>
<accession>A0A1W0VYP2</accession>
<evidence type="ECO:0000256" key="1">
    <source>
        <dbReference type="ARBA" id="ARBA00022737"/>
    </source>
</evidence>
<evidence type="ECO:0000256" key="2">
    <source>
        <dbReference type="ARBA" id="ARBA00022946"/>
    </source>
</evidence>
<dbReference type="Gramene" id="OQU87225">
    <property type="protein sequence ID" value="OQU87225"/>
    <property type="gene ID" value="SORBI_3003G236150"/>
</dbReference>
<dbReference type="PANTHER" id="PTHR47926">
    <property type="entry name" value="PENTATRICOPEPTIDE REPEAT-CONTAINING PROTEIN"/>
    <property type="match status" value="1"/>
</dbReference>
<dbReference type="GO" id="GO:0003723">
    <property type="term" value="F:RNA binding"/>
    <property type="evidence" value="ECO:0007669"/>
    <property type="project" value="InterPro"/>
</dbReference>
<feature type="repeat" description="PPR" evidence="3">
    <location>
        <begin position="342"/>
        <end position="376"/>
    </location>
</feature>
<evidence type="ECO:0008006" key="6">
    <source>
        <dbReference type="Google" id="ProtNLM"/>
    </source>
</evidence>
<organism evidence="4 5">
    <name type="scientific">Sorghum bicolor</name>
    <name type="common">Sorghum</name>
    <name type="synonym">Sorghum vulgare</name>
    <dbReference type="NCBI Taxonomy" id="4558"/>
    <lineage>
        <taxon>Eukaryota</taxon>
        <taxon>Viridiplantae</taxon>
        <taxon>Streptophyta</taxon>
        <taxon>Embryophyta</taxon>
        <taxon>Tracheophyta</taxon>
        <taxon>Spermatophyta</taxon>
        <taxon>Magnoliopsida</taxon>
        <taxon>Liliopsida</taxon>
        <taxon>Poales</taxon>
        <taxon>Poaceae</taxon>
        <taxon>PACMAD clade</taxon>
        <taxon>Panicoideae</taxon>
        <taxon>Andropogonodae</taxon>
        <taxon>Andropogoneae</taxon>
        <taxon>Sorghinae</taxon>
        <taxon>Sorghum</taxon>
    </lineage>
</organism>
<dbReference type="STRING" id="4558.A0A1W0VYP2"/>
<dbReference type="InterPro" id="IPR011990">
    <property type="entry name" value="TPR-like_helical_dom_sf"/>
</dbReference>
<dbReference type="GO" id="GO:0009451">
    <property type="term" value="P:RNA modification"/>
    <property type="evidence" value="ECO:0007669"/>
    <property type="project" value="InterPro"/>
</dbReference>
<dbReference type="Pfam" id="PF01535">
    <property type="entry name" value="PPR"/>
    <property type="match status" value="1"/>
</dbReference>
<evidence type="ECO:0000313" key="5">
    <source>
        <dbReference type="Proteomes" id="UP000000768"/>
    </source>
</evidence>
<dbReference type="InterPro" id="IPR002885">
    <property type="entry name" value="PPR_rpt"/>
</dbReference>
<dbReference type="EMBL" id="CM000762">
    <property type="protein sequence ID" value="OQU87225.1"/>
    <property type="molecule type" value="Genomic_DNA"/>
</dbReference>
<evidence type="ECO:0000313" key="4">
    <source>
        <dbReference type="EMBL" id="OQU87225.1"/>
    </source>
</evidence>
<dbReference type="Gene3D" id="1.25.40.10">
    <property type="entry name" value="Tetratricopeptide repeat domain"/>
    <property type="match status" value="2"/>
</dbReference>
<protein>
    <recommendedName>
        <fullName evidence="6">Pentatricopeptide repeat-containing protein</fullName>
    </recommendedName>
</protein>
<keyword evidence="5" id="KW-1185">Reference proteome</keyword>